<name>A0A1N7IJB5_9FLAO</name>
<proteinExistence type="predicted"/>
<reference evidence="3" key="1">
    <citation type="submission" date="2017-01" db="EMBL/GenBank/DDBJ databases">
        <authorList>
            <person name="Varghese N."/>
            <person name="Submissions S."/>
        </authorList>
    </citation>
    <scope>NUCLEOTIDE SEQUENCE [LARGE SCALE GENOMIC DNA]</scope>
    <source>
        <strain evidence="3">DSM 17126</strain>
    </source>
</reference>
<keyword evidence="3" id="KW-1185">Reference proteome</keyword>
<gene>
    <name evidence="2" type="ORF">SAMN05421639_10416</name>
</gene>
<dbReference type="Proteomes" id="UP000186373">
    <property type="component" value="Unassembled WGS sequence"/>
</dbReference>
<evidence type="ECO:0000313" key="2">
    <source>
        <dbReference type="EMBL" id="SIS37086.1"/>
    </source>
</evidence>
<accession>A0A1N7IJB5</accession>
<protein>
    <submittedName>
        <fullName evidence="2">Uncharacterized protein</fullName>
    </submittedName>
</protein>
<evidence type="ECO:0000313" key="3">
    <source>
        <dbReference type="Proteomes" id="UP000186373"/>
    </source>
</evidence>
<evidence type="ECO:0000256" key="1">
    <source>
        <dbReference type="SAM" id="SignalP"/>
    </source>
</evidence>
<dbReference type="AlphaFoldDB" id="A0A1N7IJB5"/>
<feature type="signal peptide" evidence="1">
    <location>
        <begin position="1"/>
        <end position="20"/>
    </location>
</feature>
<dbReference type="OrthoDB" id="1241133at2"/>
<feature type="chain" id="PRO_5012455975" evidence="1">
    <location>
        <begin position="21"/>
        <end position="414"/>
    </location>
</feature>
<organism evidence="2 3">
    <name type="scientific">Chryseobacterium shigense</name>
    <dbReference type="NCBI Taxonomy" id="297244"/>
    <lineage>
        <taxon>Bacteria</taxon>
        <taxon>Pseudomonadati</taxon>
        <taxon>Bacteroidota</taxon>
        <taxon>Flavobacteriia</taxon>
        <taxon>Flavobacteriales</taxon>
        <taxon>Weeksellaceae</taxon>
        <taxon>Chryseobacterium group</taxon>
        <taxon>Chryseobacterium</taxon>
    </lineage>
</organism>
<keyword evidence="1" id="KW-0732">Signal</keyword>
<sequence>MKRFQRSIIFLFAGMSLVMAQMGIHTSLPLSTLDINAKNPTGTSNGIDGLLIPRVDRERAQNMAAIPISTLIFVNSIATGTLTGTAVNMNATGYYYFNGIAWTKLGTSNFYNSNGLLSGTRTVTTNGNPLVFMNGMTSVGIVASSVLGTLSANGSSRGSLYLTGGSSHLDLYVDDNSLAQINSYGNSTQFSIGTINDASLALKTNNREKIIILGNGNMGIGTNTPGSKFEIASGSAHISGLKFTNLTSASPISTGQAIGVDATGNIITVANPAPASINTAAVNSTNSANYNVNDLTATIVTGTSQTITIPAGGKTLFINFMLGIDYTGNPAGGGQATYEARLYIDGAATDCYLRTQETTAGTNTQFTINTIKFLSAGNHTLDIRMIRAINNGTTSGANMPCRPISISFNASYIN</sequence>
<dbReference type="RefSeq" id="WP_123912037.1">
    <property type="nucleotide sequence ID" value="NZ_FTNY01000004.1"/>
</dbReference>
<dbReference type="EMBL" id="FTNY01000004">
    <property type="protein sequence ID" value="SIS37086.1"/>
    <property type="molecule type" value="Genomic_DNA"/>
</dbReference>